<feature type="region of interest" description="Disordered" evidence="13">
    <location>
        <begin position="100"/>
        <end position="184"/>
    </location>
</feature>
<sequence length="733" mass="78771">MSANTETPGTDRPEAPQAGSLDSQPAAEQIIRHEDKLYTTIKEGLAFILAPPEAPLLTDPKTQRDGAAPKQSVFYNPIQQYNRDLTVLAIRGFGEEFLAAKEAKGSRKGNKNKGKKGRSDTKGKEQSGESQATANGRTDGPPATKRKRTDDGSEAVDEVQPLKKAKVVEDNTAPEANGGAVKDVTSKGRDSLLSAFDELDDEDLLACEASIQATQAGATQAEAQHKPPEEQQKPPQEKPQNGPEAPKKQPALRILDALSATGLRALRYASELPFPTIVTANDLSPKAVATINLNIQHNKLSSQIRTTTGNANAHMYSFAAQEGVGGPGPKYDVIDLDPYGTAVPFLDAALQALSDGGLLCVTCTDSAVFNSTGYLEKTYAMYGGLPIKGEHYSEGGLRLILHAIATSAAKLGCAIEPLLSLSIDYYARVFVRVRRSAAHAKFLASKTMLVYTCDSGCGSWSTQHLARATAGTGTSGGMPFYKHAFAQGPTAEPHCAHCGFKTHVAGPMWGGPLHNPSFVSRLLDLLPVLDDETYGTKTRIEGMLTTALEETRLLNSEVLFAPYPPLPREGALFTPISPAAADRHPFYFIPSSLARVLKTQAPSGEQMRGALRGLGYTAVRSHAKPGAIKTDAGWGALWDVMRAWVAQKAPVKEGALGEGMAGWRIMNPGVEPGRKAKGDEGDKMEGVENEEKVEVEVKEIVFDEKLGKDHDAKRLVRYQLNPRANWGPMTRAK</sequence>
<dbReference type="InterPro" id="IPR002905">
    <property type="entry name" value="Trm1"/>
</dbReference>
<dbReference type="CDD" id="cd02440">
    <property type="entry name" value="AdoMet_MTases"/>
    <property type="match status" value="1"/>
</dbReference>
<dbReference type="GO" id="GO:0000049">
    <property type="term" value="F:tRNA binding"/>
    <property type="evidence" value="ECO:0007669"/>
    <property type="project" value="UniProtKB-UniRule"/>
</dbReference>
<evidence type="ECO:0000256" key="12">
    <source>
        <dbReference type="PROSITE-ProRule" id="PRU00958"/>
    </source>
</evidence>
<dbReference type="Proteomes" id="UP000799640">
    <property type="component" value="Unassembled WGS sequence"/>
</dbReference>
<comment type="catalytic activity">
    <reaction evidence="8">
        <text>guanosine(26) in tRNA + 2 S-adenosyl-L-methionine = N(2)-dimethylguanosine(26) in tRNA + 2 S-adenosyl-L-homocysteine + 2 H(+)</text>
        <dbReference type="Rhea" id="RHEA:43140"/>
        <dbReference type="Rhea" id="RHEA-COMP:10359"/>
        <dbReference type="Rhea" id="RHEA-COMP:10360"/>
        <dbReference type="ChEBI" id="CHEBI:15378"/>
        <dbReference type="ChEBI" id="CHEBI:57856"/>
        <dbReference type="ChEBI" id="CHEBI:59789"/>
        <dbReference type="ChEBI" id="CHEBI:74269"/>
        <dbReference type="ChEBI" id="CHEBI:74513"/>
        <dbReference type="EC" id="2.1.1.216"/>
    </reaction>
</comment>
<evidence type="ECO:0000256" key="10">
    <source>
        <dbReference type="ARBA" id="ARBA00082896"/>
    </source>
</evidence>
<gene>
    <name evidence="14" type="ORF">EJ06DRAFT_532060</name>
</gene>
<evidence type="ECO:0000256" key="6">
    <source>
        <dbReference type="ARBA" id="ARBA00022884"/>
    </source>
</evidence>
<dbReference type="Pfam" id="PF02005">
    <property type="entry name" value="TRM"/>
    <property type="match status" value="2"/>
</dbReference>
<keyword evidence="3 12" id="KW-0808">Transferase</keyword>
<dbReference type="SUPFAM" id="SSF53335">
    <property type="entry name" value="S-adenosyl-L-methionine-dependent methyltransferases"/>
    <property type="match status" value="1"/>
</dbReference>
<dbReference type="PROSITE" id="PS51626">
    <property type="entry name" value="SAM_MT_TRM1"/>
    <property type="match status" value="1"/>
</dbReference>
<dbReference type="Gene3D" id="3.30.56.70">
    <property type="entry name" value="N2,N2-dimethylguanosine tRNA methyltransferase, C-terminal domain"/>
    <property type="match status" value="1"/>
</dbReference>
<keyword evidence="6 12" id="KW-0694">RNA-binding</keyword>
<dbReference type="PANTHER" id="PTHR10631">
    <property type="entry name" value="N 2 ,N 2 -DIMETHYLGUANOSINE TRNA METHYLTRANSFERASE"/>
    <property type="match status" value="1"/>
</dbReference>
<organism evidence="14 15">
    <name type="scientific">Trichodelitschia bisporula</name>
    <dbReference type="NCBI Taxonomy" id="703511"/>
    <lineage>
        <taxon>Eukaryota</taxon>
        <taxon>Fungi</taxon>
        <taxon>Dikarya</taxon>
        <taxon>Ascomycota</taxon>
        <taxon>Pezizomycotina</taxon>
        <taxon>Dothideomycetes</taxon>
        <taxon>Dothideomycetes incertae sedis</taxon>
        <taxon>Phaeotrichales</taxon>
        <taxon>Phaeotrichaceae</taxon>
        <taxon>Trichodelitschia</taxon>
    </lineage>
</organism>
<dbReference type="FunFam" id="3.30.56.70:FF:000001">
    <property type="entry name" value="tRNA (guanine(26)-N(2))-dimethyltransferase"/>
    <property type="match status" value="1"/>
</dbReference>
<feature type="compositionally biased region" description="Basic residues" evidence="13">
    <location>
        <begin position="106"/>
        <end position="116"/>
    </location>
</feature>
<feature type="compositionally biased region" description="Basic and acidic residues" evidence="13">
    <location>
        <begin position="117"/>
        <end position="127"/>
    </location>
</feature>
<dbReference type="AlphaFoldDB" id="A0A6G1HQP0"/>
<dbReference type="OrthoDB" id="6349953at2759"/>
<feature type="compositionally biased region" description="Basic and acidic residues" evidence="13">
    <location>
        <begin position="672"/>
        <end position="690"/>
    </location>
</feature>
<reference evidence="14" key="1">
    <citation type="journal article" date="2020" name="Stud. Mycol.">
        <title>101 Dothideomycetes genomes: a test case for predicting lifestyles and emergence of pathogens.</title>
        <authorList>
            <person name="Haridas S."/>
            <person name="Albert R."/>
            <person name="Binder M."/>
            <person name="Bloem J."/>
            <person name="Labutti K."/>
            <person name="Salamov A."/>
            <person name="Andreopoulos B."/>
            <person name="Baker S."/>
            <person name="Barry K."/>
            <person name="Bills G."/>
            <person name="Bluhm B."/>
            <person name="Cannon C."/>
            <person name="Castanera R."/>
            <person name="Culley D."/>
            <person name="Daum C."/>
            <person name="Ezra D."/>
            <person name="Gonzalez J."/>
            <person name="Henrissat B."/>
            <person name="Kuo A."/>
            <person name="Liang C."/>
            <person name="Lipzen A."/>
            <person name="Lutzoni F."/>
            <person name="Magnuson J."/>
            <person name="Mondo S."/>
            <person name="Nolan M."/>
            <person name="Ohm R."/>
            <person name="Pangilinan J."/>
            <person name="Park H.-J."/>
            <person name="Ramirez L."/>
            <person name="Alfaro M."/>
            <person name="Sun H."/>
            <person name="Tritt A."/>
            <person name="Yoshinaga Y."/>
            <person name="Zwiers L.-H."/>
            <person name="Turgeon B."/>
            <person name="Goodwin S."/>
            <person name="Spatafora J."/>
            <person name="Crous P."/>
            <person name="Grigoriev I."/>
        </authorList>
    </citation>
    <scope>NUCLEOTIDE SEQUENCE</scope>
    <source>
        <strain evidence="14">CBS 262.69</strain>
    </source>
</reference>
<dbReference type="InterPro" id="IPR029063">
    <property type="entry name" value="SAM-dependent_MTases_sf"/>
</dbReference>
<comment type="similarity">
    <text evidence="12">Belongs to the class I-like SAM-binding methyltransferase superfamily. Trm1 family.</text>
</comment>
<evidence type="ECO:0000256" key="7">
    <source>
        <dbReference type="ARBA" id="ARBA00039099"/>
    </source>
</evidence>
<evidence type="ECO:0000313" key="14">
    <source>
        <dbReference type="EMBL" id="KAF2398312.1"/>
    </source>
</evidence>
<proteinExistence type="inferred from homology"/>
<evidence type="ECO:0000256" key="5">
    <source>
        <dbReference type="ARBA" id="ARBA00022694"/>
    </source>
</evidence>
<evidence type="ECO:0000313" key="15">
    <source>
        <dbReference type="Proteomes" id="UP000799640"/>
    </source>
</evidence>
<feature type="region of interest" description="Disordered" evidence="13">
    <location>
        <begin position="215"/>
        <end position="250"/>
    </location>
</feature>
<evidence type="ECO:0000256" key="3">
    <source>
        <dbReference type="ARBA" id="ARBA00022679"/>
    </source>
</evidence>
<evidence type="ECO:0000256" key="2">
    <source>
        <dbReference type="ARBA" id="ARBA00022603"/>
    </source>
</evidence>
<dbReference type="GO" id="GO:0005634">
    <property type="term" value="C:nucleus"/>
    <property type="evidence" value="ECO:0007669"/>
    <property type="project" value="TreeGrafter"/>
</dbReference>
<dbReference type="EMBL" id="ML996700">
    <property type="protein sequence ID" value="KAF2398312.1"/>
    <property type="molecule type" value="Genomic_DNA"/>
</dbReference>
<feature type="compositionally biased region" description="Basic and acidic residues" evidence="13">
    <location>
        <begin position="223"/>
        <end position="236"/>
    </location>
</feature>
<evidence type="ECO:0000256" key="4">
    <source>
        <dbReference type="ARBA" id="ARBA00022691"/>
    </source>
</evidence>
<protein>
    <recommendedName>
        <fullName evidence="7">tRNA (guanine(26)-N(2))-dimethyltransferase</fullName>
        <ecNumber evidence="7">2.1.1.216</ecNumber>
    </recommendedName>
    <alternativeName>
        <fullName evidence="10">tRNA 2,2-dimethylguanosine-26 methyltransferase</fullName>
    </alternativeName>
    <alternativeName>
        <fullName evidence="9">tRNA(guanine-26,N(2)-N(2)) methyltransferase</fullName>
    </alternativeName>
    <alternativeName>
        <fullName evidence="11">tRNA(m(2,2)G26)dimethyltransferase</fullName>
    </alternativeName>
</protein>
<keyword evidence="15" id="KW-1185">Reference proteome</keyword>
<dbReference type="EC" id="2.1.1.216" evidence="7"/>
<dbReference type="GO" id="GO:0160104">
    <property type="term" value="F:tRNA (guanine(26)-N2)-dimethyltransferase activity"/>
    <property type="evidence" value="ECO:0007669"/>
    <property type="project" value="UniProtKB-EC"/>
</dbReference>
<keyword evidence="5 12" id="KW-0819">tRNA processing</keyword>
<name>A0A6G1HQP0_9PEZI</name>
<evidence type="ECO:0000256" key="11">
    <source>
        <dbReference type="ARBA" id="ARBA00083299"/>
    </source>
</evidence>
<keyword evidence="1 12" id="KW-0820">tRNA-binding</keyword>
<accession>A0A6G1HQP0</accession>
<keyword evidence="2 12" id="KW-0489">Methyltransferase</keyword>
<evidence type="ECO:0000256" key="8">
    <source>
        <dbReference type="ARBA" id="ARBA00051897"/>
    </source>
</evidence>
<feature type="region of interest" description="Disordered" evidence="13">
    <location>
        <begin position="1"/>
        <end position="29"/>
    </location>
</feature>
<dbReference type="GO" id="GO:0002940">
    <property type="term" value="P:tRNA N2-guanine methylation"/>
    <property type="evidence" value="ECO:0007669"/>
    <property type="project" value="TreeGrafter"/>
</dbReference>
<evidence type="ECO:0000256" key="13">
    <source>
        <dbReference type="SAM" id="MobiDB-lite"/>
    </source>
</evidence>
<feature type="region of interest" description="Disordered" evidence="13">
    <location>
        <begin position="670"/>
        <end position="690"/>
    </location>
</feature>
<feature type="region of interest" description="Disordered" evidence="13">
    <location>
        <begin position="55"/>
        <end position="76"/>
    </location>
</feature>
<dbReference type="Gene3D" id="3.40.50.150">
    <property type="entry name" value="Vaccinia Virus protein VP39"/>
    <property type="match status" value="1"/>
</dbReference>
<dbReference type="InterPro" id="IPR042296">
    <property type="entry name" value="tRNA_met_Trm1_C"/>
</dbReference>
<keyword evidence="4 12" id="KW-0949">S-adenosyl-L-methionine</keyword>
<evidence type="ECO:0000256" key="1">
    <source>
        <dbReference type="ARBA" id="ARBA00022555"/>
    </source>
</evidence>
<dbReference type="PANTHER" id="PTHR10631:SF3">
    <property type="entry name" value="TRNA (GUANINE(26)-N(2))-DIMETHYLTRANSFERASE"/>
    <property type="match status" value="1"/>
</dbReference>
<evidence type="ECO:0000256" key="9">
    <source>
        <dbReference type="ARBA" id="ARBA00077143"/>
    </source>
</evidence>
<dbReference type="FunFam" id="3.40.50.150:FF:000051">
    <property type="entry name" value="tRNA (guanine(26)-N(2))-dimethyltransferase"/>
    <property type="match status" value="1"/>
</dbReference>